<proteinExistence type="predicted"/>
<sequence>MDRMLTMICLLYSAWRAYHYDCGSVYYFRTMVHLYAFFINDYWNKKTIYKPSRMARMSPMKKNFHYFRACSVHFLFLHYLQTNAGIHVLTYCKRI</sequence>
<dbReference type="AlphaFoldDB" id="A0A6C0AVK9"/>
<accession>A0A6C0AVK9</accession>
<evidence type="ECO:0000313" key="1">
    <source>
        <dbReference type="EMBL" id="QHS83400.1"/>
    </source>
</evidence>
<dbReference type="EMBL" id="MN738754">
    <property type="protein sequence ID" value="QHS83400.1"/>
    <property type="molecule type" value="Genomic_DNA"/>
</dbReference>
<name>A0A6C0AVK9_9ZZZZ</name>
<reference evidence="1" key="1">
    <citation type="journal article" date="2020" name="Nature">
        <title>Giant virus diversity and host interactions through global metagenomics.</title>
        <authorList>
            <person name="Schulz F."/>
            <person name="Roux S."/>
            <person name="Paez-Espino D."/>
            <person name="Jungbluth S."/>
            <person name="Walsh D.A."/>
            <person name="Denef V.J."/>
            <person name="McMahon K.D."/>
            <person name="Konstantinidis K.T."/>
            <person name="Eloe-Fadrosh E.A."/>
            <person name="Kyrpides N.C."/>
            <person name="Woyke T."/>
        </authorList>
    </citation>
    <scope>NUCLEOTIDE SEQUENCE</scope>
    <source>
        <strain evidence="1">GVMAG-S-ERX555943-30</strain>
    </source>
</reference>
<protein>
    <submittedName>
        <fullName evidence="1">Uncharacterized protein</fullName>
    </submittedName>
</protein>
<organism evidence="1">
    <name type="scientific">viral metagenome</name>
    <dbReference type="NCBI Taxonomy" id="1070528"/>
    <lineage>
        <taxon>unclassified sequences</taxon>
        <taxon>metagenomes</taxon>
        <taxon>organismal metagenomes</taxon>
    </lineage>
</organism>